<gene>
    <name evidence="3" type="ORF">L1F33_02340</name>
</gene>
<evidence type="ECO:0000313" key="3">
    <source>
        <dbReference type="EMBL" id="UVI39823.1"/>
    </source>
</evidence>
<feature type="domain" description="Inner membrane protein YqiJ N-terminal" evidence="2">
    <location>
        <begin position="2"/>
        <end position="102"/>
    </location>
</feature>
<evidence type="ECO:0000259" key="1">
    <source>
        <dbReference type="Pfam" id="PF07290"/>
    </source>
</evidence>
<keyword evidence="4" id="KW-1185">Reference proteome</keyword>
<name>A0ABY5SZ68_9SPHN</name>
<dbReference type="Pfam" id="PF07290">
    <property type="entry name" value="YqiJ_OB"/>
    <property type="match status" value="1"/>
</dbReference>
<accession>A0ABY5SZ68</accession>
<dbReference type="Pfam" id="PF21001">
    <property type="entry name" value="YqiJ_N"/>
    <property type="match status" value="1"/>
</dbReference>
<dbReference type="RefSeq" id="WP_420910639.1">
    <property type="nucleotide sequence ID" value="NZ_CP092471.1"/>
</dbReference>
<dbReference type="InterPro" id="IPR048376">
    <property type="entry name" value="YqiJ_N"/>
</dbReference>
<proteinExistence type="predicted"/>
<evidence type="ECO:0000313" key="4">
    <source>
        <dbReference type="Proteomes" id="UP001065265"/>
    </source>
</evidence>
<evidence type="ECO:0000259" key="2">
    <source>
        <dbReference type="Pfam" id="PF21001"/>
    </source>
</evidence>
<dbReference type="Proteomes" id="UP001065265">
    <property type="component" value="Chromosome"/>
</dbReference>
<dbReference type="EMBL" id="CP092471">
    <property type="protein sequence ID" value="UVI39823.1"/>
    <property type="molecule type" value="Genomic_DNA"/>
</dbReference>
<reference evidence="3" key="1">
    <citation type="submission" date="2022-02" db="EMBL/GenBank/DDBJ databases">
        <title>Qipengyuania spongiae sp. nov., isolated from marine sponge.</title>
        <authorList>
            <person name="Li Z."/>
            <person name="Zhang M."/>
        </authorList>
    </citation>
    <scope>NUCLEOTIDE SEQUENCE</scope>
    <source>
        <strain evidence="3">PHS-Z21</strain>
    </source>
</reference>
<feature type="domain" description="Inner membrane protein YqiJ OB-fold" evidence="1">
    <location>
        <begin position="125"/>
        <end position="187"/>
    </location>
</feature>
<dbReference type="InterPro" id="IPR010840">
    <property type="entry name" value="YqiJ_OB"/>
</dbReference>
<organism evidence="3 4">
    <name type="scientific">Qipengyuania spongiae</name>
    <dbReference type="NCBI Taxonomy" id="2909673"/>
    <lineage>
        <taxon>Bacteria</taxon>
        <taxon>Pseudomonadati</taxon>
        <taxon>Pseudomonadota</taxon>
        <taxon>Alphaproteobacteria</taxon>
        <taxon>Sphingomonadales</taxon>
        <taxon>Erythrobacteraceae</taxon>
        <taxon>Qipengyuania</taxon>
    </lineage>
</organism>
<sequence>MAVMLLLGLVQLFGIGDWGGEAGADIAADTDGAYAVEPGFMEGLLALLGLGRVPLTIWLALLLLVFSGSGLSLQLFCESLTGAPLHPWLAATIATAASLPMTSLLARPLGAILPKDHTTAVTTDSLVGRRAEITDGVARAGSPARARVHDVHGQAHHVMVEPHEASSELRAGEEVLLVRREDNRFFATALAERRLSPTGI</sequence>
<protein>
    <submittedName>
        <fullName evidence="3">YqiJ family protein</fullName>
    </submittedName>
</protein>